<keyword evidence="2" id="KW-0863">Zinc-finger</keyword>
<evidence type="ECO:0000256" key="3">
    <source>
        <dbReference type="ARBA" id="ARBA00022833"/>
    </source>
</evidence>
<feature type="compositionally biased region" description="Acidic residues" evidence="4">
    <location>
        <begin position="495"/>
        <end position="509"/>
    </location>
</feature>
<dbReference type="InterPro" id="IPR008676">
    <property type="entry name" value="MRG"/>
</dbReference>
<dbReference type="Pfam" id="PF02008">
    <property type="entry name" value="zf-CXXC"/>
    <property type="match status" value="1"/>
</dbReference>
<dbReference type="InterPro" id="IPR000953">
    <property type="entry name" value="Chromo/chromo_shadow_dom"/>
</dbReference>
<evidence type="ECO:0000256" key="1">
    <source>
        <dbReference type="ARBA" id="ARBA00022723"/>
    </source>
</evidence>
<protein>
    <recommendedName>
        <fullName evidence="5">CXXC-type domain-containing protein</fullName>
    </recommendedName>
</protein>
<feature type="compositionally biased region" description="Basic residues" evidence="4">
    <location>
        <begin position="710"/>
        <end position="724"/>
    </location>
</feature>
<dbReference type="Pfam" id="PF11717">
    <property type="entry name" value="Tudor-knot"/>
    <property type="match status" value="1"/>
</dbReference>
<dbReference type="EMBL" id="HBHQ01020532">
    <property type="protein sequence ID" value="CAD9821995.1"/>
    <property type="molecule type" value="Transcribed_RNA"/>
</dbReference>
<gene>
    <name evidence="6" type="ORF">ASEP1449_LOCUS13829</name>
</gene>
<dbReference type="InterPro" id="IPR016197">
    <property type="entry name" value="Chromo-like_dom_sf"/>
</dbReference>
<dbReference type="GO" id="GO:0006325">
    <property type="term" value="P:chromatin organization"/>
    <property type="evidence" value="ECO:0007669"/>
    <property type="project" value="InterPro"/>
</dbReference>
<name>A0A7S2XTT2_9STRA</name>
<dbReference type="Gene3D" id="2.30.30.140">
    <property type="match status" value="2"/>
</dbReference>
<dbReference type="SUPFAM" id="SSF54160">
    <property type="entry name" value="Chromo domain-like"/>
    <property type="match status" value="2"/>
</dbReference>
<evidence type="ECO:0000313" key="6">
    <source>
        <dbReference type="EMBL" id="CAD9821995.1"/>
    </source>
</evidence>
<dbReference type="SMART" id="SM00298">
    <property type="entry name" value="CHROMO"/>
    <property type="match status" value="2"/>
</dbReference>
<dbReference type="GO" id="GO:0005634">
    <property type="term" value="C:nucleus"/>
    <property type="evidence" value="ECO:0007669"/>
    <property type="project" value="InterPro"/>
</dbReference>
<feature type="compositionally biased region" description="Basic residues" evidence="4">
    <location>
        <begin position="567"/>
        <end position="588"/>
    </location>
</feature>
<feature type="compositionally biased region" description="Basic and acidic residues" evidence="4">
    <location>
        <begin position="519"/>
        <end position="530"/>
    </location>
</feature>
<dbReference type="AlphaFoldDB" id="A0A7S2XTT2"/>
<proteinExistence type="predicted"/>
<organism evidence="6">
    <name type="scientific">Attheya septentrionalis</name>
    <dbReference type="NCBI Taxonomy" id="420275"/>
    <lineage>
        <taxon>Eukaryota</taxon>
        <taxon>Sar</taxon>
        <taxon>Stramenopiles</taxon>
        <taxon>Ochrophyta</taxon>
        <taxon>Bacillariophyta</taxon>
        <taxon>Coscinodiscophyceae</taxon>
        <taxon>Chaetocerotophycidae</taxon>
        <taxon>Chaetocerotales</taxon>
        <taxon>Attheyaceae</taxon>
        <taxon>Attheya</taxon>
    </lineage>
</organism>
<feature type="compositionally biased region" description="Basic and acidic residues" evidence="4">
    <location>
        <begin position="462"/>
        <end position="473"/>
    </location>
</feature>
<feature type="region of interest" description="Disordered" evidence="4">
    <location>
        <begin position="78"/>
        <end position="168"/>
    </location>
</feature>
<dbReference type="InterPro" id="IPR053820">
    <property type="entry name" value="MSL3_chromo-like"/>
</dbReference>
<dbReference type="InterPro" id="IPR002857">
    <property type="entry name" value="Znf_CXXC"/>
</dbReference>
<dbReference type="GO" id="GO:0003677">
    <property type="term" value="F:DNA binding"/>
    <property type="evidence" value="ECO:0007669"/>
    <property type="project" value="InterPro"/>
</dbReference>
<evidence type="ECO:0000256" key="2">
    <source>
        <dbReference type="ARBA" id="ARBA00022771"/>
    </source>
</evidence>
<sequence>MPMQRPGGGGVAIEGSAGALSVSCENKRVFFEMRRFADEMTRMPTSCFVEQPGDSLSSEHEFCLEDNVQVLPQHATSVAKQVDPASDDNGSDKTPSNTVKTTNAVLSHPEEVGSTTAAITPSPRISSSSIDSVTEASDPGHPMSEEPEVNQETKTATNESETESESQTPMGLLLWAATALKPEPEPLNEDQCCDQAPLYHNNEFVSLSSPNRPDAEQATQRQDYDEMSNHKVYVGGFERRSITPQQQLSYPPPLETTIINGTQYFLSEYDTGFASSSELGSSSISVPYRDAMLCPSGASLTSKLNNTNRKGKKRQRMSRCGQCHTCTLQDCGECSHCRDMPKFGGPGKMKQCCSRRGKCLRNNAISHQMSTYTDGPLVLSLDGTPIDEEEHNTLLVPKKQGGPGGRKRSQANTNGSPRNHKVADCSPSSPTDSKPKKHTHNSSASESDIVDMSNSSPFLENNQKENIHSETNGRRVGRSRSPVLSPERKSKTSDDDLPGNGEEEDVDDCESAKSFISCKSRESMERHDEDNSQDENECSSSSAVVSTGRRRKPTYKAATMMDDTSKKRERSKSPKTTKPKPKPRAKKPKIVKCPVPLKQSTDPMFNMNDKVYAADNEILYVSKILAVRTTQENTFQYKIHYLGYKKRYDCWMDEYLLLTAEEAEEFRVIGEKDLAETVRDDEGGDDESFEVISKSPSKSRTKAQRGAGKPGRKPKQRGRKKSRNKKDSDIVDLEESTPEVVDSTSVNGDDLVPQFVRNDDVYAQHKQILYEAKIINSRCFKGKLEYRVHYQGFKKSSDCWLDLSLVYAIDYKSKRLYRDLRKGKR</sequence>
<dbReference type="InterPro" id="IPR025995">
    <property type="entry name" value="Tudor-knot"/>
</dbReference>
<evidence type="ECO:0000259" key="5">
    <source>
        <dbReference type="PROSITE" id="PS51058"/>
    </source>
</evidence>
<accession>A0A7S2XTT2</accession>
<dbReference type="GO" id="GO:0000123">
    <property type="term" value="C:histone acetyltransferase complex"/>
    <property type="evidence" value="ECO:0007669"/>
    <property type="project" value="TreeGrafter"/>
</dbReference>
<dbReference type="PROSITE" id="PS51058">
    <property type="entry name" value="ZF_CXXC"/>
    <property type="match status" value="1"/>
</dbReference>
<dbReference type="GO" id="GO:0006355">
    <property type="term" value="P:regulation of DNA-templated transcription"/>
    <property type="evidence" value="ECO:0007669"/>
    <property type="project" value="InterPro"/>
</dbReference>
<feature type="domain" description="CXXC-type" evidence="5">
    <location>
        <begin position="312"/>
        <end position="360"/>
    </location>
</feature>
<dbReference type="Pfam" id="PF22732">
    <property type="entry name" value="MSL3_chromo-like"/>
    <property type="match status" value="1"/>
</dbReference>
<feature type="region of interest" description="Disordered" evidence="4">
    <location>
        <begin position="677"/>
        <end position="744"/>
    </location>
</feature>
<dbReference type="PANTHER" id="PTHR10880">
    <property type="entry name" value="MORTALITY FACTOR 4-LIKE PROTEIN"/>
    <property type="match status" value="1"/>
</dbReference>
<evidence type="ECO:0000256" key="4">
    <source>
        <dbReference type="SAM" id="MobiDB-lite"/>
    </source>
</evidence>
<feature type="compositionally biased region" description="Low complexity" evidence="4">
    <location>
        <begin position="117"/>
        <end position="137"/>
    </location>
</feature>
<dbReference type="GO" id="GO:0008270">
    <property type="term" value="F:zinc ion binding"/>
    <property type="evidence" value="ECO:0007669"/>
    <property type="project" value="UniProtKB-KW"/>
</dbReference>
<feature type="compositionally biased region" description="Polar residues" evidence="4">
    <location>
        <begin position="92"/>
        <end position="105"/>
    </location>
</feature>
<reference evidence="6" key="1">
    <citation type="submission" date="2021-01" db="EMBL/GenBank/DDBJ databases">
        <authorList>
            <person name="Corre E."/>
            <person name="Pelletier E."/>
            <person name="Niang G."/>
            <person name="Scheremetjew M."/>
            <person name="Finn R."/>
            <person name="Kale V."/>
            <person name="Holt S."/>
            <person name="Cochrane G."/>
            <person name="Meng A."/>
            <person name="Brown T."/>
            <person name="Cohen L."/>
        </authorList>
    </citation>
    <scope>NUCLEOTIDE SEQUENCE</scope>
    <source>
        <strain evidence="6">CCMP2084</strain>
    </source>
</reference>
<keyword evidence="3" id="KW-0862">Zinc</keyword>
<keyword evidence="1" id="KW-0479">Metal-binding</keyword>
<dbReference type="PANTHER" id="PTHR10880:SF15">
    <property type="entry name" value="MSL COMPLEX SUBUNIT 3"/>
    <property type="match status" value="1"/>
</dbReference>
<feature type="region of interest" description="Disordered" evidence="4">
    <location>
        <begin position="394"/>
        <end position="588"/>
    </location>
</feature>
<feature type="compositionally biased region" description="Polar residues" evidence="4">
    <location>
        <begin position="441"/>
        <end position="461"/>
    </location>
</feature>